<name>M4E2T5_BRACM</name>
<reference evidence="2" key="3">
    <citation type="submission" date="2023-03" db="UniProtKB">
        <authorList>
            <consortium name="EnsemblPlants"/>
        </authorList>
    </citation>
    <scope>IDENTIFICATION</scope>
    <source>
        <strain evidence="2">cv. Chiifu-401-42</strain>
    </source>
</reference>
<proteinExistence type="predicted"/>
<dbReference type="PANTHER" id="PTHR36739">
    <property type="entry name" value="D-TAGATOSE-1,6-BISPHOSPHATE ALDOLASE SUBUNIT"/>
    <property type="match status" value="1"/>
</dbReference>
<evidence type="ECO:0000313" key="2">
    <source>
        <dbReference type="EnsemblPlants" id="Bra023086.1-P"/>
    </source>
</evidence>
<keyword evidence="3" id="KW-1185">Reference proteome</keyword>
<dbReference type="EnsemblPlants" id="Bra023086.1">
    <property type="protein sequence ID" value="Bra023086.1-P"/>
    <property type="gene ID" value="Bra023086"/>
</dbReference>
<dbReference type="Gramene" id="Bra023086.1">
    <property type="protein sequence ID" value="Bra023086.1-P"/>
    <property type="gene ID" value="Bra023086"/>
</dbReference>
<organism evidence="2 3">
    <name type="scientific">Brassica campestris</name>
    <name type="common">Field mustard</name>
    <dbReference type="NCBI Taxonomy" id="3711"/>
    <lineage>
        <taxon>Eukaryota</taxon>
        <taxon>Viridiplantae</taxon>
        <taxon>Streptophyta</taxon>
        <taxon>Embryophyta</taxon>
        <taxon>Tracheophyta</taxon>
        <taxon>Spermatophyta</taxon>
        <taxon>Magnoliopsida</taxon>
        <taxon>eudicotyledons</taxon>
        <taxon>Gunneridae</taxon>
        <taxon>Pentapetalae</taxon>
        <taxon>rosids</taxon>
        <taxon>malvids</taxon>
        <taxon>Brassicales</taxon>
        <taxon>Brassicaceae</taxon>
        <taxon>Brassiceae</taxon>
        <taxon>Brassica</taxon>
    </lineage>
</organism>
<dbReference type="AlphaFoldDB" id="M4E2T5"/>
<dbReference type="InParanoid" id="M4E2T5"/>
<protein>
    <recommendedName>
        <fullName evidence="1">DUF7811 domain-containing protein</fullName>
    </recommendedName>
</protein>
<sequence length="118" mass="13447">MFVVLKLMKLSGFRTKSTFISYIRMVARWSFGAVTRFGRAEPRRGRIVSHFVALLHIYSEVKTFIDLGPLMKERKGDLQEKLTMAVAFPYLWGVPPAAESLHLAVRTGGGIVDKVYWQ</sequence>
<reference evidence="2 3" key="1">
    <citation type="journal article" date="2011" name="Nat. Genet.">
        <title>The genome of the mesopolyploid crop species Brassica rapa.</title>
        <authorList>
            <consortium name="Brassica rapa Genome Sequencing Project Consortium"/>
            <person name="Wang X."/>
            <person name="Wang H."/>
            <person name="Wang J."/>
            <person name="Sun R."/>
            <person name="Wu J."/>
            <person name="Liu S."/>
            <person name="Bai Y."/>
            <person name="Mun J.H."/>
            <person name="Bancroft I."/>
            <person name="Cheng F."/>
            <person name="Huang S."/>
            <person name="Li X."/>
            <person name="Hua W."/>
            <person name="Wang J."/>
            <person name="Wang X."/>
            <person name="Freeling M."/>
            <person name="Pires J.C."/>
            <person name="Paterson A.H."/>
            <person name="Chalhoub B."/>
            <person name="Wang B."/>
            <person name="Hayward A."/>
            <person name="Sharpe A.G."/>
            <person name="Park B.S."/>
            <person name="Weisshaar B."/>
            <person name="Liu B."/>
            <person name="Li B."/>
            <person name="Liu B."/>
            <person name="Tong C."/>
            <person name="Song C."/>
            <person name="Duran C."/>
            <person name="Peng C."/>
            <person name="Geng C."/>
            <person name="Koh C."/>
            <person name="Lin C."/>
            <person name="Edwards D."/>
            <person name="Mu D."/>
            <person name="Shen D."/>
            <person name="Soumpourou E."/>
            <person name="Li F."/>
            <person name="Fraser F."/>
            <person name="Conant G."/>
            <person name="Lassalle G."/>
            <person name="King G.J."/>
            <person name="Bonnema G."/>
            <person name="Tang H."/>
            <person name="Wang H."/>
            <person name="Belcram H."/>
            <person name="Zhou H."/>
            <person name="Hirakawa H."/>
            <person name="Abe H."/>
            <person name="Guo H."/>
            <person name="Wang H."/>
            <person name="Jin H."/>
            <person name="Parkin I.A."/>
            <person name="Batley J."/>
            <person name="Kim J.S."/>
            <person name="Just J."/>
            <person name="Li J."/>
            <person name="Xu J."/>
            <person name="Deng J."/>
            <person name="Kim J.A."/>
            <person name="Li J."/>
            <person name="Yu J."/>
            <person name="Meng J."/>
            <person name="Wang J."/>
            <person name="Min J."/>
            <person name="Poulain J."/>
            <person name="Wang J."/>
            <person name="Hatakeyama K."/>
            <person name="Wu K."/>
            <person name="Wang L."/>
            <person name="Fang L."/>
            <person name="Trick M."/>
            <person name="Links M.G."/>
            <person name="Zhao M."/>
            <person name="Jin M."/>
            <person name="Ramchiary N."/>
            <person name="Drou N."/>
            <person name="Berkman P.J."/>
            <person name="Cai Q."/>
            <person name="Huang Q."/>
            <person name="Li R."/>
            <person name="Tabata S."/>
            <person name="Cheng S."/>
            <person name="Zhang S."/>
            <person name="Zhang S."/>
            <person name="Huang S."/>
            <person name="Sato S."/>
            <person name="Sun S."/>
            <person name="Kwon S.J."/>
            <person name="Choi S.R."/>
            <person name="Lee T.H."/>
            <person name="Fan W."/>
            <person name="Zhao X."/>
            <person name="Tan X."/>
            <person name="Xu X."/>
            <person name="Wang Y."/>
            <person name="Qiu Y."/>
            <person name="Yin Y."/>
            <person name="Li Y."/>
            <person name="Du Y."/>
            <person name="Liao Y."/>
            <person name="Lim Y."/>
            <person name="Narusaka Y."/>
            <person name="Wang Y."/>
            <person name="Wang Z."/>
            <person name="Li Z."/>
            <person name="Wang Z."/>
            <person name="Xiong Z."/>
            <person name="Zhang Z."/>
        </authorList>
    </citation>
    <scope>NUCLEOTIDE SEQUENCE [LARGE SCALE GENOMIC DNA]</scope>
    <source>
        <strain evidence="2 3">cv. Chiifu-401-42</strain>
    </source>
</reference>
<dbReference type="Proteomes" id="UP000011750">
    <property type="component" value="Chromosome A03"/>
</dbReference>
<accession>M4E2T5</accession>
<dbReference type="STRING" id="51351.M4E2T5"/>
<dbReference type="PANTHER" id="PTHR36739:SF1">
    <property type="entry name" value="D-TAGATOSE-1,6-BISPHOSPHATE ALDOLASE SUBUNIT"/>
    <property type="match status" value="1"/>
</dbReference>
<reference evidence="2 3" key="2">
    <citation type="journal article" date="2018" name="Hortic Res">
        <title>Improved Brassica rapa reference genome by single-molecule sequencing and chromosome conformation capture technologies.</title>
        <authorList>
            <person name="Zhang L."/>
            <person name="Cai X."/>
            <person name="Wu J."/>
            <person name="Liu M."/>
            <person name="Grob S."/>
            <person name="Cheng F."/>
            <person name="Liang J."/>
            <person name="Cai C."/>
            <person name="Liu Z."/>
            <person name="Liu B."/>
            <person name="Wang F."/>
            <person name="Li S."/>
            <person name="Liu F."/>
            <person name="Li X."/>
            <person name="Cheng L."/>
            <person name="Yang W."/>
            <person name="Li M.H."/>
            <person name="Grossniklaus U."/>
            <person name="Zheng H."/>
            <person name="Wang X."/>
        </authorList>
    </citation>
    <scope>NUCLEOTIDE SEQUENCE [LARGE SCALE GENOMIC DNA]</scope>
    <source>
        <strain evidence="2 3">cv. Chiifu-401-42</strain>
    </source>
</reference>
<dbReference type="HOGENOM" id="CLU_2076417_0_0_1"/>
<dbReference type="InterPro" id="IPR056713">
    <property type="entry name" value="DUF7811"/>
</dbReference>
<dbReference type="Pfam" id="PF25103">
    <property type="entry name" value="DUF7811"/>
    <property type="match status" value="1"/>
</dbReference>
<evidence type="ECO:0000259" key="1">
    <source>
        <dbReference type="Pfam" id="PF25103"/>
    </source>
</evidence>
<evidence type="ECO:0000313" key="3">
    <source>
        <dbReference type="Proteomes" id="UP000011750"/>
    </source>
</evidence>
<feature type="domain" description="DUF7811" evidence="1">
    <location>
        <begin position="72"/>
        <end position="118"/>
    </location>
</feature>